<evidence type="ECO:0000313" key="3">
    <source>
        <dbReference type="Proteomes" id="UP001208570"/>
    </source>
</evidence>
<feature type="non-terminal residue" evidence="2">
    <location>
        <position position="1"/>
    </location>
</feature>
<dbReference type="EMBL" id="JAODUP010003068">
    <property type="protein sequence ID" value="KAK2138423.1"/>
    <property type="molecule type" value="Genomic_DNA"/>
</dbReference>
<dbReference type="InterPro" id="IPR008160">
    <property type="entry name" value="Collagen"/>
</dbReference>
<organism evidence="2 3">
    <name type="scientific">Paralvinella palmiformis</name>
    <dbReference type="NCBI Taxonomy" id="53620"/>
    <lineage>
        <taxon>Eukaryota</taxon>
        <taxon>Metazoa</taxon>
        <taxon>Spiralia</taxon>
        <taxon>Lophotrochozoa</taxon>
        <taxon>Annelida</taxon>
        <taxon>Polychaeta</taxon>
        <taxon>Sedentaria</taxon>
        <taxon>Canalipalpata</taxon>
        <taxon>Terebellida</taxon>
        <taxon>Terebelliformia</taxon>
        <taxon>Alvinellidae</taxon>
        <taxon>Paralvinella</taxon>
    </lineage>
</organism>
<gene>
    <name evidence="2" type="ORF">LSH36_3083g00000</name>
</gene>
<dbReference type="AlphaFoldDB" id="A0AAD9IPW8"/>
<name>A0AAD9IPW8_9ANNE</name>
<comment type="caution">
    <text evidence="2">The sequence shown here is derived from an EMBL/GenBank/DDBJ whole genome shotgun (WGS) entry which is preliminary data.</text>
</comment>
<reference evidence="2" key="1">
    <citation type="journal article" date="2023" name="Mol. Biol. Evol.">
        <title>Third-Generation Sequencing Reveals the Adaptive Role of the Epigenome in Three Deep-Sea Polychaetes.</title>
        <authorList>
            <person name="Perez M."/>
            <person name="Aroh O."/>
            <person name="Sun Y."/>
            <person name="Lan Y."/>
            <person name="Juniper S.K."/>
            <person name="Young C.R."/>
            <person name="Angers B."/>
            <person name="Qian P.Y."/>
        </authorList>
    </citation>
    <scope>NUCLEOTIDE SEQUENCE</scope>
    <source>
        <strain evidence="2">P08H-3</strain>
    </source>
</reference>
<feature type="transmembrane region" description="Helical" evidence="1">
    <location>
        <begin position="87"/>
        <end position="112"/>
    </location>
</feature>
<sequence>RRGWIGTAGYFYFMGATGEPGSTGAKGFIGIQGATGQRGPLGVPGIMCPPGPPGQLVYAKPSAHMDRQCPVGNPVCKKWDQPWARNLLNPALFAVMPAWLVLLTICVIIPVVTGTCCDHTDDVKT</sequence>
<evidence type="ECO:0000256" key="1">
    <source>
        <dbReference type="SAM" id="Phobius"/>
    </source>
</evidence>
<dbReference type="Proteomes" id="UP001208570">
    <property type="component" value="Unassembled WGS sequence"/>
</dbReference>
<protein>
    <submittedName>
        <fullName evidence="2">Uncharacterized protein</fullName>
    </submittedName>
</protein>
<accession>A0AAD9IPW8</accession>
<keyword evidence="1" id="KW-0472">Membrane</keyword>
<evidence type="ECO:0000313" key="2">
    <source>
        <dbReference type="EMBL" id="KAK2138423.1"/>
    </source>
</evidence>
<keyword evidence="1" id="KW-1133">Transmembrane helix</keyword>
<dbReference type="Pfam" id="PF01391">
    <property type="entry name" value="Collagen"/>
    <property type="match status" value="1"/>
</dbReference>
<proteinExistence type="predicted"/>
<keyword evidence="3" id="KW-1185">Reference proteome</keyword>
<keyword evidence="1" id="KW-0812">Transmembrane</keyword>